<reference evidence="1" key="1">
    <citation type="submission" date="2017-07" db="EMBL/GenBank/DDBJ databases">
        <title>Taro Niue Genome Assembly and Annotation.</title>
        <authorList>
            <person name="Atibalentja N."/>
            <person name="Keating K."/>
            <person name="Fields C.J."/>
        </authorList>
    </citation>
    <scope>NUCLEOTIDE SEQUENCE</scope>
    <source>
        <strain evidence="1">Niue_2</strain>
        <tissue evidence="1">Leaf</tissue>
    </source>
</reference>
<organism evidence="1 2">
    <name type="scientific">Colocasia esculenta</name>
    <name type="common">Wild taro</name>
    <name type="synonym">Arum esculentum</name>
    <dbReference type="NCBI Taxonomy" id="4460"/>
    <lineage>
        <taxon>Eukaryota</taxon>
        <taxon>Viridiplantae</taxon>
        <taxon>Streptophyta</taxon>
        <taxon>Embryophyta</taxon>
        <taxon>Tracheophyta</taxon>
        <taxon>Spermatophyta</taxon>
        <taxon>Magnoliopsida</taxon>
        <taxon>Liliopsida</taxon>
        <taxon>Araceae</taxon>
        <taxon>Aroideae</taxon>
        <taxon>Colocasieae</taxon>
        <taxon>Colocasia</taxon>
    </lineage>
</organism>
<dbReference type="AlphaFoldDB" id="A0A843TMG0"/>
<comment type="caution">
    <text evidence="1">The sequence shown here is derived from an EMBL/GenBank/DDBJ whole genome shotgun (WGS) entry which is preliminary data.</text>
</comment>
<evidence type="ECO:0000313" key="2">
    <source>
        <dbReference type="Proteomes" id="UP000652761"/>
    </source>
</evidence>
<dbReference type="EMBL" id="NMUH01000074">
    <property type="protein sequence ID" value="MQL70653.1"/>
    <property type="molecule type" value="Genomic_DNA"/>
</dbReference>
<gene>
    <name evidence="1" type="ORF">Taro_002968</name>
</gene>
<accession>A0A843TMG0</accession>
<sequence>MRKTLQENKWFQIATEGTSHSEGGYRGVATRPLKATYRAVAFTGSVPGSDRARTVPRIADQTSFL</sequence>
<name>A0A843TMG0_COLES</name>
<keyword evidence="2" id="KW-1185">Reference proteome</keyword>
<protein>
    <submittedName>
        <fullName evidence="1">Uncharacterized protein</fullName>
    </submittedName>
</protein>
<evidence type="ECO:0000313" key="1">
    <source>
        <dbReference type="EMBL" id="MQL70653.1"/>
    </source>
</evidence>
<proteinExistence type="predicted"/>
<dbReference type="Proteomes" id="UP000652761">
    <property type="component" value="Unassembled WGS sequence"/>
</dbReference>